<dbReference type="GO" id="GO:0009297">
    <property type="term" value="P:pilus assembly"/>
    <property type="evidence" value="ECO:0007669"/>
    <property type="project" value="InterPro"/>
</dbReference>
<name>A0A2X2UZ18_CITKO</name>
<keyword evidence="3 8" id="KW-0813">Transport</keyword>
<organism evidence="10 11">
    <name type="scientific">Citrobacter koseri</name>
    <name type="common">Citrobacter diversus</name>
    <dbReference type="NCBI Taxonomy" id="545"/>
    <lineage>
        <taxon>Bacteria</taxon>
        <taxon>Pseudomonadati</taxon>
        <taxon>Pseudomonadota</taxon>
        <taxon>Gammaproteobacteria</taxon>
        <taxon>Enterobacterales</taxon>
        <taxon>Enterobacteriaceae</taxon>
        <taxon>Citrobacter</taxon>
    </lineage>
</organism>
<dbReference type="InterPro" id="IPR000015">
    <property type="entry name" value="Fimb_usher"/>
</dbReference>
<comment type="subcellular location">
    <subcellularLocation>
        <location evidence="1 8">Cell outer membrane</location>
        <topology evidence="1 8">Multi-pass membrane protein</topology>
    </subcellularLocation>
</comment>
<dbReference type="InterPro" id="IPR018030">
    <property type="entry name" value="Fimbrial_membr_usher_CS"/>
</dbReference>
<dbReference type="GO" id="GO:0009279">
    <property type="term" value="C:cell outer membrane"/>
    <property type="evidence" value="ECO:0007669"/>
    <property type="project" value="UniProtKB-SubCell"/>
</dbReference>
<dbReference type="Proteomes" id="UP000251584">
    <property type="component" value="Unassembled WGS sequence"/>
</dbReference>
<dbReference type="GO" id="GO:0015473">
    <property type="term" value="F:fimbrial usher porin activity"/>
    <property type="evidence" value="ECO:0007669"/>
    <property type="project" value="InterPro"/>
</dbReference>
<dbReference type="Pfam" id="PF00577">
    <property type="entry name" value="Usher"/>
    <property type="match status" value="1"/>
</dbReference>
<evidence type="ECO:0000313" key="11">
    <source>
        <dbReference type="Proteomes" id="UP000251584"/>
    </source>
</evidence>
<evidence type="ECO:0000256" key="3">
    <source>
        <dbReference type="ARBA" id="ARBA00022448"/>
    </source>
</evidence>
<protein>
    <submittedName>
        <fullName evidence="10">Fimbrial usher protein</fullName>
    </submittedName>
</protein>
<keyword evidence="4 8" id="KW-0812">Transmembrane</keyword>
<evidence type="ECO:0000256" key="1">
    <source>
        <dbReference type="ARBA" id="ARBA00004571"/>
    </source>
</evidence>
<gene>
    <name evidence="10" type="primary">fimD_5</name>
    <name evidence="10" type="ORF">NCTC10786_01118</name>
</gene>
<evidence type="ECO:0000256" key="8">
    <source>
        <dbReference type="RuleBase" id="RU003884"/>
    </source>
</evidence>
<dbReference type="AlphaFoldDB" id="A0A2X2UZ18"/>
<keyword evidence="7 8" id="KW-0998">Cell outer membrane</keyword>
<dbReference type="Gene3D" id="2.60.40.3110">
    <property type="match status" value="1"/>
</dbReference>
<dbReference type="PROSITE" id="PS01151">
    <property type="entry name" value="FIMBRIAL_USHER"/>
    <property type="match status" value="1"/>
</dbReference>
<evidence type="ECO:0000256" key="6">
    <source>
        <dbReference type="ARBA" id="ARBA00023136"/>
    </source>
</evidence>
<keyword evidence="5" id="KW-0732">Signal</keyword>
<keyword evidence="6 8" id="KW-0472">Membrane</keyword>
<comment type="similarity">
    <text evidence="2 8">Belongs to the fimbrial export usher family.</text>
</comment>
<evidence type="ECO:0000256" key="2">
    <source>
        <dbReference type="ARBA" id="ARBA00008064"/>
    </source>
</evidence>
<sequence>MGDSYSSNDLFDSLRFRGVSMGTDMRMLPDSQQGFSPIVRGVAQSNALVKISQNGQVIYQKNVSPGPFEIADILPTGSGGDLNVEVIEADGRTSSFIVPFSSVPNMLQEGIGKIWSVAGGSAHGRKPLSPPVCPGQLSIRDQ</sequence>
<reference evidence="10 11" key="1">
    <citation type="submission" date="2018-06" db="EMBL/GenBank/DDBJ databases">
        <authorList>
            <consortium name="Pathogen Informatics"/>
            <person name="Doyle S."/>
        </authorList>
    </citation>
    <scope>NUCLEOTIDE SEQUENCE [LARGE SCALE GENOMIC DNA]</scope>
    <source>
        <strain evidence="10 11">NCTC10786</strain>
    </source>
</reference>
<evidence type="ECO:0000256" key="4">
    <source>
        <dbReference type="ARBA" id="ARBA00022692"/>
    </source>
</evidence>
<proteinExistence type="inferred from homology"/>
<feature type="region of interest" description="Disordered" evidence="9">
    <location>
        <begin position="122"/>
        <end position="142"/>
    </location>
</feature>
<evidence type="ECO:0000256" key="9">
    <source>
        <dbReference type="SAM" id="MobiDB-lite"/>
    </source>
</evidence>
<dbReference type="PANTHER" id="PTHR30451">
    <property type="entry name" value="OUTER MEMBRANE USHER PROTEIN"/>
    <property type="match status" value="1"/>
</dbReference>
<dbReference type="PANTHER" id="PTHR30451:SF3">
    <property type="entry name" value="OUTER MEMBRANE USHER PROTEIN HTRE-RELATED"/>
    <property type="match status" value="1"/>
</dbReference>
<evidence type="ECO:0000256" key="7">
    <source>
        <dbReference type="ARBA" id="ARBA00023237"/>
    </source>
</evidence>
<accession>A0A2X2UZ18</accession>
<dbReference type="EMBL" id="UAVY01000001">
    <property type="protein sequence ID" value="SQB21896.1"/>
    <property type="molecule type" value="Genomic_DNA"/>
</dbReference>
<keyword evidence="8" id="KW-1029">Fimbrium biogenesis</keyword>
<dbReference type="FunFam" id="2.60.40.3110:FF:000001">
    <property type="entry name" value="Putative fimbrial outer membrane usher"/>
    <property type="match status" value="1"/>
</dbReference>
<evidence type="ECO:0000313" key="10">
    <source>
        <dbReference type="EMBL" id="SQB21896.1"/>
    </source>
</evidence>
<evidence type="ECO:0000256" key="5">
    <source>
        <dbReference type="ARBA" id="ARBA00022729"/>
    </source>
</evidence>